<evidence type="ECO:0000256" key="4">
    <source>
        <dbReference type="ARBA" id="ARBA00023136"/>
    </source>
</evidence>
<evidence type="ECO:0000313" key="9">
    <source>
        <dbReference type="Proteomes" id="UP000426328"/>
    </source>
</evidence>
<evidence type="ECO:0000313" key="10">
    <source>
        <dbReference type="Proteomes" id="UP000474054"/>
    </source>
</evidence>
<dbReference type="Proteomes" id="UP000426328">
    <property type="component" value="Chromosome"/>
</dbReference>
<dbReference type="GO" id="GO:0016020">
    <property type="term" value="C:membrane"/>
    <property type="evidence" value="ECO:0007669"/>
    <property type="project" value="UniProtKB-SubCell"/>
</dbReference>
<evidence type="ECO:0000256" key="3">
    <source>
        <dbReference type="ARBA" id="ARBA00022989"/>
    </source>
</evidence>
<keyword evidence="9" id="KW-1185">Reference proteome</keyword>
<feature type="transmembrane region" description="Helical" evidence="5">
    <location>
        <begin position="267"/>
        <end position="297"/>
    </location>
</feature>
<feature type="transmembrane region" description="Helical" evidence="5">
    <location>
        <begin position="20"/>
        <end position="42"/>
    </location>
</feature>
<reference evidence="8 9" key="2">
    <citation type="submission" date="2019-10" db="EMBL/GenBank/DDBJ databases">
        <title>Genome Sequences from Six Type Strain Members of the Archaeal Family Sulfolobaceae: Acidianus ambivalens, Acidianus infernus, Metallosphaera prunae, Stygiolobus azoricus, Sulfolobus metallicus, and Sulfurisphaera ohwakuensis.</title>
        <authorList>
            <person name="Counts J.A."/>
            <person name="Kelly R.M."/>
        </authorList>
    </citation>
    <scope>NUCLEOTIDE SEQUENCE [LARGE SCALE GENOMIC DNA]</scope>
    <source>
        <strain evidence="8 9">LEI 10</strain>
    </source>
</reference>
<evidence type="ECO:0000313" key="7">
    <source>
        <dbReference type="EMBL" id="MQL55847.1"/>
    </source>
</evidence>
<feature type="domain" description="ABC-2 type transporter transmembrane" evidence="6">
    <location>
        <begin position="17"/>
        <end position="378"/>
    </location>
</feature>
<feature type="transmembrane region" description="Helical" evidence="5">
    <location>
        <begin position="334"/>
        <end position="354"/>
    </location>
</feature>
<dbReference type="AlphaFoldDB" id="A0A650CVW9"/>
<comment type="subcellular location">
    <subcellularLocation>
        <location evidence="1">Membrane</location>
        <topology evidence="1">Multi-pass membrane protein</topology>
    </subcellularLocation>
</comment>
<dbReference type="RefSeq" id="WP_152942030.1">
    <property type="nucleotide sequence ID" value="NZ_CP045482.1"/>
</dbReference>
<dbReference type="EMBL" id="WHYS01000002">
    <property type="protein sequence ID" value="MQL55847.1"/>
    <property type="molecule type" value="Genomic_DNA"/>
</dbReference>
<evidence type="ECO:0000313" key="8">
    <source>
        <dbReference type="EMBL" id="QGR21587.1"/>
    </source>
</evidence>
<organism evidence="8 9">
    <name type="scientific">Acidianus ambivalens</name>
    <name type="common">Desulfurolobus ambivalens</name>
    <dbReference type="NCBI Taxonomy" id="2283"/>
    <lineage>
        <taxon>Archaea</taxon>
        <taxon>Thermoproteota</taxon>
        <taxon>Thermoprotei</taxon>
        <taxon>Sulfolobales</taxon>
        <taxon>Sulfolobaceae</taxon>
        <taxon>Acidianus</taxon>
    </lineage>
</organism>
<dbReference type="GeneID" id="42779264"/>
<dbReference type="PANTHER" id="PTHR43471:SF3">
    <property type="entry name" value="ABC TRANSPORTER PERMEASE PROTEIN NATB"/>
    <property type="match status" value="1"/>
</dbReference>
<dbReference type="GO" id="GO:0140359">
    <property type="term" value="F:ABC-type transporter activity"/>
    <property type="evidence" value="ECO:0007669"/>
    <property type="project" value="InterPro"/>
</dbReference>
<dbReference type="EMBL" id="CP045482">
    <property type="protein sequence ID" value="QGR21587.1"/>
    <property type="molecule type" value="Genomic_DNA"/>
</dbReference>
<keyword evidence="2 5" id="KW-0812">Transmembrane</keyword>
<dbReference type="KEGG" id="aamb:D1866_05960"/>
<gene>
    <name evidence="8" type="ORF">D1866_05960</name>
    <name evidence="7" type="ORF">GFB69_08865</name>
</gene>
<name>A0A650CVW9_ACIAM</name>
<keyword evidence="3 5" id="KW-1133">Transmembrane helix</keyword>
<dbReference type="PANTHER" id="PTHR43471">
    <property type="entry name" value="ABC TRANSPORTER PERMEASE"/>
    <property type="match status" value="1"/>
</dbReference>
<evidence type="ECO:0000256" key="1">
    <source>
        <dbReference type="ARBA" id="ARBA00004141"/>
    </source>
</evidence>
<keyword evidence="4 5" id="KW-0472">Membrane</keyword>
<proteinExistence type="predicted"/>
<dbReference type="InterPro" id="IPR013525">
    <property type="entry name" value="ABC2_TM"/>
</dbReference>
<feature type="transmembrane region" description="Helical" evidence="5">
    <location>
        <begin position="232"/>
        <end position="261"/>
    </location>
</feature>
<feature type="transmembrane region" description="Helical" evidence="5">
    <location>
        <begin position="361"/>
        <end position="382"/>
    </location>
</feature>
<evidence type="ECO:0000259" key="6">
    <source>
        <dbReference type="Pfam" id="PF12698"/>
    </source>
</evidence>
<reference evidence="7 10" key="1">
    <citation type="submission" date="2019-10" db="EMBL/GenBank/DDBJ databases">
        <title>Comparative genomics of sulfur disproportionating microorganisms.</title>
        <authorList>
            <person name="Ward L.M."/>
            <person name="Bertran E."/>
            <person name="Johnston D."/>
        </authorList>
    </citation>
    <scope>NUCLEOTIDE SEQUENCE [LARGE SCALE GENOMIC DNA]</scope>
    <source>
        <strain evidence="7 10">DSM 3772</strain>
    </source>
</reference>
<evidence type="ECO:0000256" key="5">
    <source>
        <dbReference type="SAM" id="Phobius"/>
    </source>
</evidence>
<dbReference type="Proteomes" id="UP000474054">
    <property type="component" value="Unassembled WGS sequence"/>
</dbReference>
<accession>A0A650CVW9</accession>
<sequence length="390" mass="43303">MKDLIKKEWTDVKRDRKLLLGSILLPLILLPLIGVILFAAIVSQPPIVDIINENYDNIKYVKELCSYIQGNGGIVYINSTQPADVEVIFPSCFYENISDINRTAIVYISYVISSRSSALQLVENGLYNILYNTSIQRIKYLENMSHIEVSPSIIRDPLEVALLYKLPTGEQASYQQSQFSQLARIVAIILFPAATPVIFFVSDSIMGEKERKTLESLLAAPISSRAFIFSKLIISIILGLISSIGDLIGLVVFSLFAPYIIEESITFSATFAILVIIVYLAMILLTASMSIIVLLLLGGSSRNVQIVNFIITSFGMIASFSSLFLNFGDLSYPLSLILGIPYVQLVASIMFYVFGLIEESIFSISITLLASIFLLLLASRFLDSERLLLK</sequence>
<protein>
    <submittedName>
        <fullName evidence="8">ABC transporter permease subunit</fullName>
    </submittedName>
</protein>
<evidence type="ECO:0000256" key="2">
    <source>
        <dbReference type="ARBA" id="ARBA00022692"/>
    </source>
</evidence>
<feature type="transmembrane region" description="Helical" evidence="5">
    <location>
        <begin position="309"/>
        <end position="328"/>
    </location>
</feature>
<feature type="transmembrane region" description="Helical" evidence="5">
    <location>
        <begin position="182"/>
        <end position="202"/>
    </location>
</feature>
<dbReference type="Pfam" id="PF12698">
    <property type="entry name" value="ABC2_membrane_3"/>
    <property type="match status" value="1"/>
</dbReference>